<evidence type="ECO:0000256" key="1">
    <source>
        <dbReference type="SAM" id="MobiDB-lite"/>
    </source>
</evidence>
<dbReference type="VEuPathDB" id="FungiDB:PYU1_G005334"/>
<dbReference type="EMBL" id="GL376633">
    <property type="status" value="NOT_ANNOTATED_CDS"/>
    <property type="molecule type" value="Genomic_DNA"/>
</dbReference>
<dbReference type="Pfam" id="PF00787">
    <property type="entry name" value="PX"/>
    <property type="match status" value="1"/>
</dbReference>
<dbReference type="eggNOG" id="ENOG502R6FE">
    <property type="taxonomic scope" value="Eukaryota"/>
</dbReference>
<reference evidence="4" key="2">
    <citation type="submission" date="2010-04" db="EMBL/GenBank/DDBJ databases">
        <authorList>
            <person name="Buell R."/>
            <person name="Hamilton J."/>
            <person name="Hostetler J."/>
        </authorList>
    </citation>
    <scope>NUCLEOTIDE SEQUENCE [LARGE SCALE GENOMIC DNA]</scope>
    <source>
        <strain evidence="4">DAOM:BR144</strain>
    </source>
</reference>
<dbReference type="EnsemblProtists" id="PYU1_T005345">
    <property type="protein sequence ID" value="PYU1_T005345"/>
    <property type="gene ID" value="PYU1_G005334"/>
</dbReference>
<dbReference type="InterPro" id="IPR036871">
    <property type="entry name" value="PX_dom_sf"/>
</dbReference>
<dbReference type="InterPro" id="IPR001683">
    <property type="entry name" value="PX_dom"/>
</dbReference>
<dbReference type="STRING" id="431595.K3WK53"/>
<feature type="compositionally biased region" description="Low complexity" evidence="1">
    <location>
        <begin position="12"/>
        <end position="21"/>
    </location>
</feature>
<feature type="compositionally biased region" description="Basic residues" evidence="1">
    <location>
        <begin position="1"/>
        <end position="11"/>
    </location>
</feature>
<dbReference type="InParanoid" id="K3WK53"/>
<dbReference type="GO" id="GO:0035091">
    <property type="term" value="F:phosphatidylinositol binding"/>
    <property type="evidence" value="ECO:0007669"/>
    <property type="project" value="InterPro"/>
</dbReference>
<name>K3WK53_GLOUD</name>
<dbReference type="PROSITE" id="PS50195">
    <property type="entry name" value="PX"/>
    <property type="match status" value="1"/>
</dbReference>
<keyword evidence="4" id="KW-1185">Reference proteome</keyword>
<feature type="region of interest" description="Disordered" evidence="1">
    <location>
        <begin position="305"/>
        <end position="331"/>
    </location>
</feature>
<accession>K3WK53</accession>
<dbReference type="AlphaFoldDB" id="K3WK53"/>
<dbReference type="SUPFAM" id="SSF64268">
    <property type="entry name" value="PX domain"/>
    <property type="match status" value="1"/>
</dbReference>
<organism evidence="3 4">
    <name type="scientific">Globisporangium ultimum (strain ATCC 200006 / CBS 805.95 / DAOM BR144)</name>
    <name type="common">Pythium ultimum</name>
    <dbReference type="NCBI Taxonomy" id="431595"/>
    <lineage>
        <taxon>Eukaryota</taxon>
        <taxon>Sar</taxon>
        <taxon>Stramenopiles</taxon>
        <taxon>Oomycota</taxon>
        <taxon>Peronosporomycetes</taxon>
        <taxon>Pythiales</taxon>
        <taxon>Pythiaceae</taxon>
        <taxon>Globisporangium</taxon>
    </lineage>
</organism>
<dbReference type="Proteomes" id="UP000019132">
    <property type="component" value="Unassembled WGS sequence"/>
</dbReference>
<feature type="region of interest" description="Disordered" evidence="1">
    <location>
        <begin position="1"/>
        <end position="21"/>
    </location>
</feature>
<feature type="domain" description="PX" evidence="2">
    <location>
        <begin position="21"/>
        <end position="203"/>
    </location>
</feature>
<sequence>MDHFALQRHHASSNVSSHSSSASSRRKIHIDEFTRAATGVWYYRVDITVYTDCSNGSSGTLDEPSDYYNSDFDEDRVSDISGYASPRVAPSEPDAQYYSVLRRYNDFLHLYERIKSYLATMSQENSLLDVKDSSSNNNTLPAFPQKEFISSSVFGTLWRMSPSKHVLEDRRAKFQALLQWVEQHPIARRTPAYTEFLGQPPQCRDGYVSLNEYTSQHWLSSLRQITKDVKERKRHYTMDADNLSLLIEASKPRRAAQAQGFLGKRRRRARAGTNNSKFGLQYQGLSAAPGAQDERPNALRRDIAQGESTRHPSLKKSKSFHRPLGLAQVAV</sequence>
<evidence type="ECO:0000313" key="4">
    <source>
        <dbReference type="Proteomes" id="UP000019132"/>
    </source>
</evidence>
<dbReference type="Gene3D" id="3.30.1520.10">
    <property type="entry name" value="Phox-like domain"/>
    <property type="match status" value="1"/>
</dbReference>
<dbReference type="OMA" id="QDERPNA"/>
<proteinExistence type="predicted"/>
<evidence type="ECO:0000259" key="2">
    <source>
        <dbReference type="PROSITE" id="PS50195"/>
    </source>
</evidence>
<feature type="compositionally biased region" description="Basic residues" evidence="1">
    <location>
        <begin position="312"/>
        <end position="321"/>
    </location>
</feature>
<evidence type="ECO:0000313" key="3">
    <source>
        <dbReference type="EnsemblProtists" id="PYU1_T005345"/>
    </source>
</evidence>
<dbReference type="HOGENOM" id="CLU_076245_0_0_1"/>
<reference evidence="3" key="3">
    <citation type="submission" date="2015-02" db="UniProtKB">
        <authorList>
            <consortium name="EnsemblProtists"/>
        </authorList>
    </citation>
    <scope>IDENTIFICATION</scope>
    <source>
        <strain evidence="3">DAOM BR144</strain>
    </source>
</reference>
<protein>
    <recommendedName>
        <fullName evidence="2">PX domain-containing protein</fullName>
    </recommendedName>
</protein>
<reference evidence="4" key="1">
    <citation type="journal article" date="2010" name="Genome Biol.">
        <title>Genome sequence of the necrotrophic plant pathogen Pythium ultimum reveals original pathogenicity mechanisms and effector repertoire.</title>
        <authorList>
            <person name="Levesque C.A."/>
            <person name="Brouwer H."/>
            <person name="Cano L."/>
            <person name="Hamilton J.P."/>
            <person name="Holt C."/>
            <person name="Huitema E."/>
            <person name="Raffaele S."/>
            <person name="Robideau G.P."/>
            <person name="Thines M."/>
            <person name="Win J."/>
            <person name="Zerillo M.M."/>
            <person name="Beakes G.W."/>
            <person name="Boore J.L."/>
            <person name="Busam D."/>
            <person name="Dumas B."/>
            <person name="Ferriera S."/>
            <person name="Fuerstenberg S.I."/>
            <person name="Gachon C.M."/>
            <person name="Gaulin E."/>
            <person name="Govers F."/>
            <person name="Grenville-Briggs L."/>
            <person name="Horner N."/>
            <person name="Hostetler J."/>
            <person name="Jiang R.H."/>
            <person name="Johnson J."/>
            <person name="Krajaejun T."/>
            <person name="Lin H."/>
            <person name="Meijer H.J."/>
            <person name="Moore B."/>
            <person name="Morris P."/>
            <person name="Phuntmart V."/>
            <person name="Puiu D."/>
            <person name="Shetty J."/>
            <person name="Stajich J.E."/>
            <person name="Tripathy S."/>
            <person name="Wawra S."/>
            <person name="van West P."/>
            <person name="Whitty B.R."/>
            <person name="Coutinho P.M."/>
            <person name="Henrissat B."/>
            <person name="Martin F."/>
            <person name="Thomas P.D."/>
            <person name="Tyler B.M."/>
            <person name="De Vries R.P."/>
            <person name="Kamoun S."/>
            <person name="Yandell M."/>
            <person name="Tisserat N."/>
            <person name="Buell C.R."/>
        </authorList>
    </citation>
    <scope>NUCLEOTIDE SEQUENCE</scope>
    <source>
        <strain evidence="4">DAOM:BR144</strain>
    </source>
</reference>